<keyword evidence="7 9" id="KW-1133">Transmembrane helix</keyword>
<keyword evidence="12" id="KW-1185">Reference proteome</keyword>
<feature type="transmembrane region" description="Helical" evidence="9">
    <location>
        <begin position="194"/>
        <end position="213"/>
    </location>
</feature>
<dbReference type="PANTHER" id="PTHR12692">
    <property type="entry name" value="DOLICHYL-DIPHOSPHOOLIGOSACCHARIDE--PROTEIN GLYCOSYLTRANSFERASE-RELATED"/>
    <property type="match status" value="1"/>
</dbReference>
<evidence type="ECO:0000256" key="8">
    <source>
        <dbReference type="ARBA" id="ARBA00023136"/>
    </source>
</evidence>
<evidence type="ECO:0000256" key="4">
    <source>
        <dbReference type="ARBA" id="ARBA00022692"/>
    </source>
</evidence>
<comment type="subcellular location">
    <subcellularLocation>
        <location evidence="2">Endoplasmic reticulum membrane</location>
        <topology evidence="2">Multi-pass membrane protein</topology>
    </subcellularLocation>
</comment>
<feature type="signal peptide" evidence="10">
    <location>
        <begin position="1"/>
        <end position="27"/>
    </location>
</feature>
<dbReference type="Gene3D" id="3.40.30.10">
    <property type="entry name" value="Glutaredoxin"/>
    <property type="match status" value="1"/>
</dbReference>
<keyword evidence="4 9" id="KW-0812">Transmembrane</keyword>
<evidence type="ECO:0000256" key="7">
    <source>
        <dbReference type="ARBA" id="ARBA00022989"/>
    </source>
</evidence>
<protein>
    <submittedName>
        <fullName evidence="11">Putative dolichyl-diphosphooligosaccharide--protein glycosyltransferase subunit 3B</fullName>
    </submittedName>
</protein>
<feature type="chain" id="PRO_5032610167" evidence="10">
    <location>
        <begin position="28"/>
        <end position="311"/>
    </location>
</feature>
<dbReference type="PANTHER" id="PTHR12692:SF0">
    <property type="entry name" value="GH11935P"/>
    <property type="match status" value="1"/>
</dbReference>
<comment type="function">
    <text evidence="1">Subunit of the oligosaccharyl transferase (OST) complex that catalyzes the initial transfer of a defined glycan (Glc(3)Man(9)GlcNAc(2) in eukaryotes) from the lipid carrier dolichol-pyrophosphate to an asparagine residue within an Asn-X-Ser/Thr consensus motif in nascent polypeptide chains, the first step in protein N-glycosylation. N-glycosylation occurs cotranslationally and the complex associates with the Sec61 complex at the channel-forming translocon complex that mediates protein translocation across the endoplasmic reticulum (ER). All subunits are required for a maximal enzyme activity.</text>
</comment>
<reference evidence="11" key="1">
    <citation type="submission" date="2020-09" db="EMBL/GenBank/DDBJ databases">
        <title>Genome-Enabled Discovery of Anthraquinone Biosynthesis in Senna tora.</title>
        <authorList>
            <person name="Kang S.-H."/>
            <person name="Pandey R.P."/>
            <person name="Lee C.-M."/>
            <person name="Sim J.-S."/>
            <person name="Jeong J.-T."/>
            <person name="Choi B.-S."/>
            <person name="Jung M."/>
            <person name="Ginzburg D."/>
            <person name="Zhao K."/>
            <person name="Won S.Y."/>
            <person name="Oh T.-J."/>
            <person name="Yu Y."/>
            <person name="Kim N.-H."/>
            <person name="Lee O.R."/>
            <person name="Lee T.-H."/>
            <person name="Bashyal P."/>
            <person name="Kim T.-S."/>
            <person name="Lee W.-H."/>
            <person name="Kawkins C."/>
            <person name="Kim C.-K."/>
            <person name="Kim J.S."/>
            <person name="Ahn B.O."/>
            <person name="Rhee S.Y."/>
            <person name="Sohng J.K."/>
        </authorList>
    </citation>
    <scope>NUCLEOTIDE SEQUENCE</scope>
    <source>
        <tissue evidence="11">Leaf</tissue>
    </source>
</reference>
<keyword evidence="8 9" id="KW-0472">Membrane</keyword>
<evidence type="ECO:0000313" key="12">
    <source>
        <dbReference type="Proteomes" id="UP000634136"/>
    </source>
</evidence>
<dbReference type="GO" id="GO:0016740">
    <property type="term" value="F:transferase activity"/>
    <property type="evidence" value="ECO:0007669"/>
    <property type="project" value="UniProtKB-KW"/>
</dbReference>
<organism evidence="11 12">
    <name type="scientific">Senna tora</name>
    <dbReference type="NCBI Taxonomy" id="362788"/>
    <lineage>
        <taxon>Eukaryota</taxon>
        <taxon>Viridiplantae</taxon>
        <taxon>Streptophyta</taxon>
        <taxon>Embryophyta</taxon>
        <taxon>Tracheophyta</taxon>
        <taxon>Spermatophyta</taxon>
        <taxon>Magnoliopsida</taxon>
        <taxon>eudicotyledons</taxon>
        <taxon>Gunneridae</taxon>
        <taxon>Pentapetalae</taxon>
        <taxon>rosids</taxon>
        <taxon>fabids</taxon>
        <taxon>Fabales</taxon>
        <taxon>Fabaceae</taxon>
        <taxon>Caesalpinioideae</taxon>
        <taxon>Cassia clade</taxon>
        <taxon>Senna</taxon>
    </lineage>
</organism>
<feature type="transmembrane region" description="Helical" evidence="9">
    <location>
        <begin position="265"/>
        <end position="287"/>
    </location>
</feature>
<evidence type="ECO:0000313" key="11">
    <source>
        <dbReference type="EMBL" id="KAF7840662.1"/>
    </source>
</evidence>
<evidence type="ECO:0000256" key="5">
    <source>
        <dbReference type="ARBA" id="ARBA00022729"/>
    </source>
</evidence>
<dbReference type="InterPro" id="IPR021149">
    <property type="entry name" value="OligosaccharylTrfase_OST3/OST6"/>
</dbReference>
<comment type="caution">
    <text evidence="11">The sequence shown here is derived from an EMBL/GenBank/DDBJ whole genome shotgun (WGS) entry which is preliminary data.</text>
</comment>
<evidence type="ECO:0000256" key="9">
    <source>
        <dbReference type="SAM" id="Phobius"/>
    </source>
</evidence>
<evidence type="ECO:0000256" key="2">
    <source>
        <dbReference type="ARBA" id="ARBA00004477"/>
    </source>
</evidence>
<proteinExistence type="inferred from homology"/>
<evidence type="ECO:0000256" key="1">
    <source>
        <dbReference type="ARBA" id="ARBA00002791"/>
    </source>
</evidence>
<dbReference type="AlphaFoldDB" id="A0A835CIT1"/>
<keyword evidence="11" id="KW-0808">Transferase</keyword>
<feature type="transmembrane region" description="Helical" evidence="9">
    <location>
        <begin position="225"/>
        <end position="245"/>
    </location>
</feature>
<comment type="similarity">
    <text evidence="3">Belongs to the OST3/OST6 family.</text>
</comment>
<dbReference type="OrthoDB" id="67566at2759"/>
<evidence type="ECO:0000256" key="10">
    <source>
        <dbReference type="SAM" id="SignalP"/>
    </source>
</evidence>
<evidence type="ECO:0000256" key="6">
    <source>
        <dbReference type="ARBA" id="ARBA00022824"/>
    </source>
</evidence>
<dbReference type="GO" id="GO:0008250">
    <property type="term" value="C:oligosaccharyltransferase complex"/>
    <property type="evidence" value="ECO:0007669"/>
    <property type="project" value="TreeGrafter"/>
</dbReference>
<name>A0A835CIT1_9FABA</name>
<dbReference type="Pfam" id="PF04756">
    <property type="entry name" value="OST3_OST6"/>
    <property type="match status" value="1"/>
</dbReference>
<sequence>MITPFPKFPSFFFFFFAISSLIAFNTASYDDPVRDLLALQSKSKSGVIHLNDQSVSKFLTSVQTPRPYSILLFFDALHLHHKPDLHLREILREFSILASSYIANNQNPSSPHHAKLFFCRIEFKESSSTFSLFGVDALPHLRLIAPNQQIRASHQMNQGDLTNLAESIAQFIESKSDLVVGPIRRPPRLSRNRVALFSIVLTIWFAYFVKRIIAGDTIFHDQRVWLAGAVFVYFFSVSGTMHNIIRKVPMYLVDPNNPRSFIVYYQGSGTQLGLEGFFVGFLFTIVVKRVVQLKNWKTGYSVHGYWPSRWR</sequence>
<evidence type="ECO:0000256" key="3">
    <source>
        <dbReference type="ARBA" id="ARBA00009561"/>
    </source>
</evidence>
<dbReference type="GO" id="GO:0018279">
    <property type="term" value="P:protein N-linked glycosylation via asparagine"/>
    <property type="evidence" value="ECO:0007669"/>
    <property type="project" value="TreeGrafter"/>
</dbReference>
<dbReference type="EMBL" id="JAAIUW010000002">
    <property type="protein sequence ID" value="KAF7840662.1"/>
    <property type="molecule type" value="Genomic_DNA"/>
</dbReference>
<accession>A0A835CIT1</accession>
<gene>
    <name evidence="11" type="ORF">G2W53_002960</name>
</gene>
<keyword evidence="6" id="KW-0256">Endoplasmic reticulum</keyword>
<keyword evidence="5 10" id="KW-0732">Signal</keyword>
<dbReference type="Proteomes" id="UP000634136">
    <property type="component" value="Unassembled WGS sequence"/>
</dbReference>